<keyword evidence="1" id="KW-1133">Transmembrane helix</keyword>
<gene>
    <name evidence="2" type="primary">env</name>
</gene>
<organismHost>
    <name type="scientific">Homo sapiens</name>
    <name type="common">Human</name>
    <dbReference type="NCBI Taxonomy" id="9606"/>
</organismHost>
<keyword evidence="2" id="KW-0261">Viral envelope protein</keyword>
<dbReference type="EMBL" id="GU728310">
    <property type="protein sequence ID" value="ADF84336.1"/>
    <property type="molecule type" value="Genomic_RNA"/>
</dbReference>
<proteinExistence type="predicted"/>
<name>D6NVF7_HV1</name>
<evidence type="ECO:0000313" key="2">
    <source>
        <dbReference type="EMBL" id="ADF84336.1"/>
    </source>
</evidence>
<organism evidence="2">
    <name type="scientific">Human immunodeficiency virus type 1</name>
    <name type="common">HIV-1</name>
    <dbReference type="NCBI Taxonomy" id="11676"/>
    <lineage>
        <taxon>Viruses</taxon>
        <taxon>Riboviria</taxon>
        <taxon>Pararnavirae</taxon>
        <taxon>Artverviricota</taxon>
        <taxon>Revtraviricetes</taxon>
        <taxon>Ortervirales</taxon>
        <taxon>Retroviridae</taxon>
        <taxon>Orthoretrovirinae</taxon>
        <taxon>Lentivirus</taxon>
        <taxon>Lentivirus humimdef1</taxon>
    </lineage>
</organism>
<evidence type="ECO:0000256" key="1">
    <source>
        <dbReference type="SAM" id="Phobius"/>
    </source>
</evidence>
<keyword evidence="1" id="KW-0472">Membrane</keyword>
<feature type="transmembrane region" description="Helical" evidence="1">
    <location>
        <begin position="12"/>
        <end position="34"/>
    </location>
</feature>
<protein>
    <submittedName>
        <fullName evidence="2">Truncated envelope glycoprotein</fullName>
    </submittedName>
</protein>
<keyword evidence="2" id="KW-0946">Virion</keyword>
<reference evidence="2" key="1">
    <citation type="journal article" date="2010" name="J. Immunol.">
        <title>Adaptive interactions between HLA and HIV-1: highly divergent selection imposed by HLA class I molecules with common supertype motifs.</title>
        <authorList>
            <person name="John M."/>
            <person name="Heckerman D."/>
            <person name="James I."/>
            <person name="Park L.P."/>
            <person name="Carlson J.M."/>
            <person name="Chopra A."/>
            <person name="Gaudieri S."/>
            <person name="Nolan D."/>
            <person name="Haas D.W."/>
            <person name="Riddler S.A."/>
            <person name="Haubrich R."/>
            <person name="Mallal S."/>
        </authorList>
    </citation>
    <scope>NUCLEOTIDE SEQUENCE</scope>
    <source>
        <strain evidence="2">T9507TOB8U</strain>
    </source>
</reference>
<sequence length="43" mass="5074">MRARGIMKNYQHLWIWGMTLLGMLMICSNAQQLWVTVYYGVPV</sequence>
<accession>D6NVF7</accession>
<dbReference type="GO" id="GO:0019031">
    <property type="term" value="C:viral envelope"/>
    <property type="evidence" value="ECO:0007669"/>
    <property type="project" value="UniProtKB-KW"/>
</dbReference>
<keyword evidence="1" id="KW-0812">Transmembrane</keyword>